<feature type="transmembrane region" description="Helical" evidence="1">
    <location>
        <begin position="231"/>
        <end position="252"/>
    </location>
</feature>
<dbReference type="EMBL" id="JBHMAU010000066">
    <property type="protein sequence ID" value="MFB9776719.1"/>
    <property type="molecule type" value="Genomic_DNA"/>
</dbReference>
<accession>A0ABV5X444</accession>
<feature type="transmembrane region" description="Helical" evidence="1">
    <location>
        <begin position="448"/>
        <end position="467"/>
    </location>
</feature>
<feature type="transmembrane region" description="Helical" evidence="1">
    <location>
        <begin position="365"/>
        <end position="388"/>
    </location>
</feature>
<reference evidence="2 3" key="1">
    <citation type="submission" date="2024-09" db="EMBL/GenBank/DDBJ databases">
        <authorList>
            <person name="Sun Q."/>
            <person name="Mori K."/>
        </authorList>
    </citation>
    <scope>NUCLEOTIDE SEQUENCE [LARGE SCALE GENOMIC DNA]</scope>
    <source>
        <strain evidence="2 3">JCM 11683</strain>
    </source>
</reference>
<evidence type="ECO:0000256" key="1">
    <source>
        <dbReference type="SAM" id="Phobius"/>
    </source>
</evidence>
<sequence>MPEPRFGRPRWRLLSVPEALRTRQLTAPLKQWGAFVLCVLAWSCIIYWQLLTDLGGSVFAHNDDTSLFIWWFAHAADVSASWLGHGSGEKNLLLTQLMNHPDGVNGAWNTSVIGIALPLVPITWLCGPVVAYNLAIMLAAPTSAVAAAVLIRQFTTRGPAFLGGFAYGFSTYVIAQSAGHLNLAVAVTPPLVAYGLVRIARAVSLRAALRIGAGLGCLVGWQLYVSSELTAGLAVAGIIFCLIAGAVLWPRLDRQQIRAGIRRFAAAGGLAVAVAVLIGLPLILTMATGPGAPQHTIRPHGVWNNDLLEMVVPGQFTFLGRPDGDPLPRVQGIDPAEIGAYLGFFWLAFAVLVAVLLWRSRRLGALVRITALSGLAMWLLSLGSPWFFAGRQVLAIGPYRLIESLPVLGNVLPMRLSIYPTLAAAVLLAVGVYAAGRSLAPGSFLRGMAGVTAAVILIAVSSGPVAARPVPVPAFYTSSYAAHIPTGSVVKTMPRPVAWAEQDAAVALVWQAVTGMHYRETGGYFIGSSETSPMLFNSERDALDEVLRQPLPSEPAERQRSAADTVAQLRAEGVDFLVIGRDVSYLPLGAEEIASFVADGADTQPQDIDGVFLIDLRTD</sequence>
<gene>
    <name evidence="2" type="ORF">ACFFN1_09960</name>
</gene>
<comment type="caution">
    <text evidence="2">The sequence shown here is derived from an EMBL/GenBank/DDBJ whole genome shotgun (WGS) entry which is preliminary data.</text>
</comment>
<proteinExistence type="predicted"/>
<feature type="transmembrane region" description="Helical" evidence="1">
    <location>
        <begin position="130"/>
        <end position="151"/>
    </location>
</feature>
<feature type="transmembrane region" description="Helical" evidence="1">
    <location>
        <begin position="158"/>
        <end position="175"/>
    </location>
</feature>
<feature type="transmembrane region" description="Helical" evidence="1">
    <location>
        <begin position="207"/>
        <end position="225"/>
    </location>
</feature>
<feature type="transmembrane region" description="Helical" evidence="1">
    <location>
        <begin position="338"/>
        <end position="358"/>
    </location>
</feature>
<protein>
    <recommendedName>
        <fullName evidence="4">4-amino-4-deoxy-L-arabinose transferase</fullName>
    </recommendedName>
</protein>
<feature type="transmembrane region" description="Helical" evidence="1">
    <location>
        <begin position="181"/>
        <end position="200"/>
    </location>
</feature>
<evidence type="ECO:0000313" key="3">
    <source>
        <dbReference type="Proteomes" id="UP001589707"/>
    </source>
</evidence>
<dbReference type="Proteomes" id="UP001589707">
    <property type="component" value="Unassembled WGS sequence"/>
</dbReference>
<keyword evidence="1" id="KW-1133">Transmembrane helix</keyword>
<name>A0ABV5X444_9MICO</name>
<keyword evidence="3" id="KW-1185">Reference proteome</keyword>
<evidence type="ECO:0000313" key="2">
    <source>
        <dbReference type="EMBL" id="MFB9776719.1"/>
    </source>
</evidence>
<dbReference type="RefSeq" id="WP_376840577.1">
    <property type="nucleotide sequence ID" value="NZ_JBHMAU010000066.1"/>
</dbReference>
<feature type="transmembrane region" description="Helical" evidence="1">
    <location>
        <begin position="68"/>
        <end position="85"/>
    </location>
</feature>
<feature type="transmembrane region" description="Helical" evidence="1">
    <location>
        <begin position="416"/>
        <end position="436"/>
    </location>
</feature>
<evidence type="ECO:0008006" key="4">
    <source>
        <dbReference type="Google" id="ProtNLM"/>
    </source>
</evidence>
<feature type="transmembrane region" description="Helical" evidence="1">
    <location>
        <begin position="264"/>
        <end position="284"/>
    </location>
</feature>
<keyword evidence="1" id="KW-0472">Membrane</keyword>
<feature type="transmembrane region" description="Helical" evidence="1">
    <location>
        <begin position="106"/>
        <end position="124"/>
    </location>
</feature>
<keyword evidence="1" id="KW-0812">Transmembrane</keyword>
<organism evidence="2 3">
    <name type="scientific">Brevibacterium otitidis</name>
    <dbReference type="NCBI Taxonomy" id="53364"/>
    <lineage>
        <taxon>Bacteria</taxon>
        <taxon>Bacillati</taxon>
        <taxon>Actinomycetota</taxon>
        <taxon>Actinomycetes</taxon>
        <taxon>Micrococcales</taxon>
        <taxon>Brevibacteriaceae</taxon>
        <taxon>Brevibacterium</taxon>
    </lineage>
</organism>
<feature type="transmembrane region" description="Helical" evidence="1">
    <location>
        <begin position="31"/>
        <end position="48"/>
    </location>
</feature>